<comment type="caution">
    <text evidence="3">The sequence shown here is derived from an EMBL/GenBank/DDBJ whole genome shotgun (WGS) entry which is preliminary data.</text>
</comment>
<dbReference type="RefSeq" id="WP_151674529.1">
    <property type="nucleotide sequence ID" value="NZ_BKCG01000005.1"/>
</dbReference>
<evidence type="ECO:0000256" key="1">
    <source>
        <dbReference type="SAM" id="SignalP"/>
    </source>
</evidence>
<reference evidence="3 4" key="1">
    <citation type="submission" date="2019-08" db="EMBL/GenBank/DDBJ databases">
        <title>Draft genome sequence of Ulvibacter marinus type strain NBRC 109484.</title>
        <authorList>
            <person name="Kawano K."/>
            <person name="Ushijima N."/>
            <person name="Kihara M."/>
            <person name="Itoh H."/>
        </authorList>
    </citation>
    <scope>NUCLEOTIDE SEQUENCE [LARGE SCALE GENOMIC DNA]</scope>
    <source>
        <strain evidence="3 4">NBRC 109484</strain>
    </source>
</reference>
<feature type="domain" description="DUF3347" evidence="2">
    <location>
        <begin position="49"/>
        <end position="139"/>
    </location>
</feature>
<evidence type="ECO:0000313" key="3">
    <source>
        <dbReference type="EMBL" id="GER60086.1"/>
    </source>
</evidence>
<name>A0A5J4IYR5_9FLAO</name>
<dbReference type="AlphaFoldDB" id="A0A5J4IYR5"/>
<dbReference type="Pfam" id="PF11827">
    <property type="entry name" value="DUF3347"/>
    <property type="match status" value="1"/>
</dbReference>
<proteinExistence type="predicted"/>
<feature type="signal peptide" evidence="1">
    <location>
        <begin position="1"/>
        <end position="21"/>
    </location>
</feature>
<evidence type="ECO:0000313" key="4">
    <source>
        <dbReference type="Proteomes" id="UP000326509"/>
    </source>
</evidence>
<keyword evidence="1" id="KW-0732">Signal</keyword>
<dbReference type="OrthoDB" id="5513217at2"/>
<organism evidence="3 4">
    <name type="scientific">Patiriisocius marinus</name>
    <dbReference type="NCBI Taxonomy" id="1397112"/>
    <lineage>
        <taxon>Bacteria</taxon>
        <taxon>Pseudomonadati</taxon>
        <taxon>Bacteroidota</taxon>
        <taxon>Flavobacteriia</taxon>
        <taxon>Flavobacteriales</taxon>
        <taxon>Flavobacteriaceae</taxon>
        <taxon>Patiriisocius</taxon>
    </lineage>
</organism>
<dbReference type="EMBL" id="BKCG01000005">
    <property type="protein sequence ID" value="GER60086.1"/>
    <property type="molecule type" value="Genomic_DNA"/>
</dbReference>
<feature type="chain" id="PRO_5023942038" description="DUF3347 domain-containing protein" evidence="1">
    <location>
        <begin position="22"/>
        <end position="182"/>
    </location>
</feature>
<dbReference type="Proteomes" id="UP000326509">
    <property type="component" value="Unassembled WGS sequence"/>
</dbReference>
<gene>
    <name evidence="3" type="ORF">ULMA_21940</name>
</gene>
<protein>
    <recommendedName>
        <fullName evidence="2">DUF3347 domain-containing protein</fullName>
    </recommendedName>
</protein>
<evidence type="ECO:0000259" key="2">
    <source>
        <dbReference type="Pfam" id="PF11827"/>
    </source>
</evidence>
<keyword evidence="4" id="KW-1185">Reference proteome</keyword>
<dbReference type="InterPro" id="IPR021782">
    <property type="entry name" value="DUF3347"/>
</dbReference>
<sequence>MKNLKMSIAAMLLLTISFTNAQEKEKMNHGEMEMDHSKMKMGDAKTEVILTDYFMLKDALVGDDTKKAAQAGTKLVASLKSFDKSSYTKDQQKELTDIIEDATEHSEHIAESAIDHQREHFKILSKDITDMIAITGSKSTLYQQFCPMYDKGSAWLSTSEEIRNPYYGSSMLKCGKVQKTIQ</sequence>
<accession>A0A5J4IYR5</accession>